<comment type="caution">
    <text evidence="1">The sequence shown here is derived from an EMBL/GenBank/DDBJ whole genome shotgun (WGS) entry which is preliminary data.</text>
</comment>
<evidence type="ECO:0000313" key="1">
    <source>
        <dbReference type="EMBL" id="OGM70935.1"/>
    </source>
</evidence>
<evidence type="ECO:0008006" key="3">
    <source>
        <dbReference type="Google" id="ProtNLM"/>
    </source>
</evidence>
<reference evidence="1 2" key="1">
    <citation type="journal article" date="2016" name="Nat. Commun.">
        <title>Thousands of microbial genomes shed light on interconnected biogeochemical processes in an aquifer system.</title>
        <authorList>
            <person name="Anantharaman K."/>
            <person name="Brown C.T."/>
            <person name="Hug L.A."/>
            <person name="Sharon I."/>
            <person name="Castelle C.J."/>
            <person name="Probst A.J."/>
            <person name="Thomas B.C."/>
            <person name="Singh A."/>
            <person name="Wilkins M.J."/>
            <person name="Karaoz U."/>
            <person name="Brodie E.L."/>
            <person name="Williams K.H."/>
            <person name="Hubbard S.S."/>
            <person name="Banfield J.F."/>
        </authorList>
    </citation>
    <scope>NUCLEOTIDE SEQUENCE [LARGE SCALE GENOMIC DNA]</scope>
</reference>
<dbReference type="EMBL" id="MGHL01000001">
    <property type="protein sequence ID" value="OGM70935.1"/>
    <property type="molecule type" value="Genomic_DNA"/>
</dbReference>
<gene>
    <name evidence="1" type="ORF">A2975_01525</name>
</gene>
<name>A0A1F8C5I9_9BACT</name>
<dbReference type="InterPro" id="IPR009057">
    <property type="entry name" value="Homeodomain-like_sf"/>
</dbReference>
<dbReference type="STRING" id="1802525.A2975_01525"/>
<dbReference type="AlphaFoldDB" id="A0A1F8C5I9"/>
<accession>A0A1F8C5I9</accession>
<organism evidence="1 2">
    <name type="scientific">Candidatus Woesebacteria bacterium RIFCSPLOWO2_01_FULL_44_14</name>
    <dbReference type="NCBI Taxonomy" id="1802525"/>
    <lineage>
        <taxon>Bacteria</taxon>
        <taxon>Candidatus Woeseibacteriota</taxon>
    </lineage>
</organism>
<evidence type="ECO:0000313" key="2">
    <source>
        <dbReference type="Proteomes" id="UP000178429"/>
    </source>
</evidence>
<protein>
    <recommendedName>
        <fullName evidence="3">Resolvase HTH domain-containing protein</fullName>
    </recommendedName>
</protein>
<sequence>MAYSIQFKERAIRLRKKGYSIKEIAKKLNLAISTSSLWLRDVALNDSALERLKKRHLLGQYHTHLVQKKKREQKIVLFRKMAKDEIKKIPLTKELQKLICSILFWTEGAKTTTLVKFINSDPIMASLFMKLMRSAYSLDESKFRAKLHLHEYHNEEEMKLYWSKKLNLPLTQFTKTYKKPHSGKRKRSGYPGCVTISYYDYEVALNLYSLYNTYARKIIGA</sequence>
<dbReference type="SUPFAM" id="SSF46689">
    <property type="entry name" value="Homeodomain-like"/>
    <property type="match status" value="1"/>
</dbReference>
<dbReference type="Gene3D" id="1.10.10.10">
    <property type="entry name" value="Winged helix-like DNA-binding domain superfamily/Winged helix DNA-binding domain"/>
    <property type="match status" value="1"/>
</dbReference>
<proteinExistence type="predicted"/>
<dbReference type="Proteomes" id="UP000178429">
    <property type="component" value="Unassembled WGS sequence"/>
</dbReference>
<dbReference type="InterPro" id="IPR036388">
    <property type="entry name" value="WH-like_DNA-bd_sf"/>
</dbReference>